<dbReference type="Proteomes" id="UP001602287">
    <property type="component" value="Unassembled WGS sequence"/>
</dbReference>
<organism evidence="2 3">
    <name type="scientific">Micromonospora parva</name>
    <dbReference type="NCBI Taxonomy" id="1464048"/>
    <lineage>
        <taxon>Bacteria</taxon>
        <taxon>Bacillati</taxon>
        <taxon>Actinomycetota</taxon>
        <taxon>Actinomycetes</taxon>
        <taxon>Micromonosporales</taxon>
        <taxon>Micromonosporaceae</taxon>
        <taxon>Micromonospora</taxon>
    </lineage>
</organism>
<protein>
    <submittedName>
        <fullName evidence="2">Uncharacterized protein</fullName>
    </submittedName>
</protein>
<dbReference type="RefSeq" id="WP_156057313.1">
    <property type="nucleotide sequence ID" value="NZ_JBEXXF010000022.1"/>
</dbReference>
<dbReference type="EMBL" id="JBIAZM010000001">
    <property type="protein sequence ID" value="MFF5198551.1"/>
    <property type="molecule type" value="Genomic_DNA"/>
</dbReference>
<feature type="region of interest" description="Disordered" evidence="1">
    <location>
        <begin position="1"/>
        <end position="53"/>
    </location>
</feature>
<keyword evidence="3" id="KW-1185">Reference proteome</keyword>
<accession>A0ABW6VMW1</accession>
<comment type="caution">
    <text evidence="2">The sequence shown here is derived from an EMBL/GenBank/DDBJ whole genome shotgun (WGS) entry which is preliminary data.</text>
</comment>
<evidence type="ECO:0000313" key="2">
    <source>
        <dbReference type="EMBL" id="MFF5198551.1"/>
    </source>
</evidence>
<gene>
    <name evidence="2" type="ORF">ACFY3B_02950</name>
</gene>
<reference evidence="2 3" key="1">
    <citation type="submission" date="2024-10" db="EMBL/GenBank/DDBJ databases">
        <title>The Natural Products Discovery Center: Release of the First 8490 Sequenced Strains for Exploring Actinobacteria Biosynthetic Diversity.</title>
        <authorList>
            <person name="Kalkreuter E."/>
            <person name="Kautsar S.A."/>
            <person name="Yang D."/>
            <person name="Bader C.D."/>
            <person name="Teijaro C.N."/>
            <person name="Fluegel L."/>
            <person name="Davis C.M."/>
            <person name="Simpson J.R."/>
            <person name="Lauterbach L."/>
            <person name="Steele A.D."/>
            <person name="Gui C."/>
            <person name="Meng S."/>
            <person name="Li G."/>
            <person name="Viehrig K."/>
            <person name="Ye F."/>
            <person name="Su P."/>
            <person name="Kiefer A.F."/>
            <person name="Nichols A."/>
            <person name="Cepeda A.J."/>
            <person name="Yan W."/>
            <person name="Fan B."/>
            <person name="Jiang Y."/>
            <person name="Adhikari A."/>
            <person name="Zheng C.-J."/>
            <person name="Schuster L."/>
            <person name="Cowan T.M."/>
            <person name="Smanski M.J."/>
            <person name="Chevrette M.G."/>
            <person name="De Carvalho L.P.S."/>
            <person name="Shen B."/>
        </authorList>
    </citation>
    <scope>NUCLEOTIDE SEQUENCE [LARGE SCALE GENOMIC DNA]</scope>
    <source>
        <strain evidence="2 3">NPDC000140</strain>
    </source>
</reference>
<evidence type="ECO:0000256" key="1">
    <source>
        <dbReference type="SAM" id="MobiDB-lite"/>
    </source>
</evidence>
<dbReference type="GeneID" id="95370120"/>
<proteinExistence type="predicted"/>
<name>A0ABW6VMW1_9ACTN</name>
<evidence type="ECO:0000313" key="3">
    <source>
        <dbReference type="Proteomes" id="UP001602287"/>
    </source>
</evidence>
<sequence length="53" mass="5512">MPAILTVERTGGPPPRATVDEFAGGQDRVRNYPALTPGRPTGERTAPAPAARA</sequence>